<comment type="subcellular location">
    <subcellularLocation>
        <location evidence="5">Cell membrane</location>
        <topology evidence="5">Multi-pass membrane protein</topology>
    </subcellularLocation>
    <subcellularLocation>
        <location evidence="1">Membrane</location>
        <topology evidence="1">Multi-pass membrane protein</topology>
    </subcellularLocation>
</comment>
<keyword evidence="5" id="KW-0811">Translocation</keyword>
<dbReference type="Proteomes" id="UP000509346">
    <property type="component" value="Chromosome"/>
</dbReference>
<dbReference type="PRINTS" id="PR01840">
    <property type="entry name" value="TATCFAMILY"/>
</dbReference>
<evidence type="ECO:0000313" key="8">
    <source>
        <dbReference type="Proteomes" id="UP000509346"/>
    </source>
</evidence>
<feature type="region of interest" description="Disordered" evidence="6">
    <location>
        <begin position="387"/>
        <end position="410"/>
    </location>
</feature>
<keyword evidence="5" id="KW-1003">Cell membrane</keyword>
<dbReference type="EMBL" id="CP058909">
    <property type="protein sequence ID" value="QLH80600.1"/>
    <property type="molecule type" value="Genomic_DNA"/>
</dbReference>
<dbReference type="PANTHER" id="PTHR30371">
    <property type="entry name" value="SEC-INDEPENDENT PROTEIN TRANSLOCASE PROTEIN TATC"/>
    <property type="match status" value="1"/>
</dbReference>
<proteinExistence type="inferred from homology"/>
<feature type="transmembrane region" description="Helical" evidence="5">
    <location>
        <begin position="82"/>
        <end position="104"/>
    </location>
</feature>
<feature type="transmembrane region" description="Helical" evidence="5">
    <location>
        <begin position="328"/>
        <end position="349"/>
    </location>
</feature>
<protein>
    <recommendedName>
        <fullName evidence="5">Sec-independent protein translocase protein TatC</fullName>
    </recommendedName>
</protein>
<feature type="transmembrane region" description="Helical" evidence="5">
    <location>
        <begin position="212"/>
        <end position="229"/>
    </location>
</feature>
<evidence type="ECO:0000256" key="3">
    <source>
        <dbReference type="ARBA" id="ARBA00022989"/>
    </source>
</evidence>
<feature type="transmembrane region" description="Helical" evidence="5">
    <location>
        <begin position="34"/>
        <end position="53"/>
    </location>
</feature>
<feature type="transmembrane region" description="Helical" evidence="5">
    <location>
        <begin position="496"/>
        <end position="515"/>
    </location>
</feature>
<feature type="transmembrane region" description="Helical" evidence="5">
    <location>
        <begin position="125"/>
        <end position="156"/>
    </location>
</feature>
<keyword evidence="5" id="KW-0653">Protein transport</keyword>
<name>A0A7D5PD90_9EURY</name>
<feature type="transmembrane region" description="Helical" evidence="5">
    <location>
        <begin position="274"/>
        <end position="293"/>
    </location>
</feature>
<evidence type="ECO:0000256" key="4">
    <source>
        <dbReference type="ARBA" id="ARBA00023136"/>
    </source>
</evidence>
<dbReference type="PANTHER" id="PTHR30371:SF0">
    <property type="entry name" value="SEC-INDEPENDENT PROTEIN TRANSLOCASE PROTEIN TATC, CHLOROPLASTIC-RELATED"/>
    <property type="match status" value="1"/>
</dbReference>
<dbReference type="HAMAP" id="MF_00902">
    <property type="entry name" value="TatC"/>
    <property type="match status" value="1"/>
</dbReference>
<comment type="caution">
    <text evidence="5">Lacks conserved residue(s) required for the propagation of feature annotation.</text>
</comment>
<comment type="similarity">
    <text evidence="5">Belongs to the TatC family.</text>
</comment>
<organism evidence="7 8">
    <name type="scientific">Halosimplex pelagicum</name>
    <dbReference type="NCBI Taxonomy" id="869886"/>
    <lineage>
        <taxon>Archaea</taxon>
        <taxon>Methanobacteriati</taxon>
        <taxon>Methanobacteriota</taxon>
        <taxon>Stenosarchaea group</taxon>
        <taxon>Halobacteria</taxon>
        <taxon>Halobacteriales</taxon>
        <taxon>Haloarculaceae</taxon>
        <taxon>Halosimplex</taxon>
    </lineage>
</organism>
<keyword evidence="4 5" id="KW-0472">Membrane</keyword>
<dbReference type="GeneID" id="56081457"/>
<dbReference type="GO" id="GO:0009977">
    <property type="term" value="F:proton motive force dependent protein transmembrane transporter activity"/>
    <property type="evidence" value="ECO:0007669"/>
    <property type="project" value="TreeGrafter"/>
</dbReference>
<dbReference type="AlphaFoldDB" id="A0A7D5PD90"/>
<dbReference type="OrthoDB" id="15305at2157"/>
<keyword evidence="2 5" id="KW-0812">Transmembrane</keyword>
<keyword evidence="8" id="KW-1185">Reference proteome</keyword>
<sequence length="735" mass="79973">MAAAIDEDTKRTVAQGRATLGSMIGSAREDLQKAFMVFVIGFMGTFYALRLYIWDQLKADLNPQLGGDTEVSIVATTPFDVILLQAKIGMFVGVIMALPVVIYYGRDALRARGWWPAEDIPRWKLVFPALLSVVLFVAGIAYAYYLFFPLMLAFLAGNAAKAGFQPAWSIVKWTQFVAFLSLSFGLAAQLPLAMSSLAYLRVVSYQAMRDRWRYAVLAIFVFGAFFSPPDPLTQIMWALPLIGLYGFSLALARFAELLRRSADEVSATMVVRGYWNKLAGLALVMGAVGYLFVTRYGVAAINDVVTSISDSIGPFPTLTELTGLEPQVLGTLVAFALAVVAVGAGLFYFSIKELDAARDPAEPQGSPADIDLLALSAAAIPAAPPERFEEMDEAEATELAREALQEQEDPDKAQAILDRFDEVQEAQEARAEAAEAEDGDATGGDGDAAEDEEGGLLTSTTAGVVDSFTEEETTEDDIGGYYYDIAFILESLTSRAFRIVGLFGVVMAATFVFLYQGGIGTLQEAFFSRMPESQEVQANIVTLHPAEALIFEIKFATLLGLVATFPLILYYAWPRLKERGLVGGDRRVLGAWAVTLIVGIIGGSIVGFLYVAPAIISWLAADAIESSMVIYYRINKFGWLVVLTTVGFGLLVEVPVTMFLFHRGNLISFQTMFDRWRTVVMAIVVVAAFITPSSLLTMLVFAIPVAVAYMIGLGLLWLYTLGGRRTPSREGEAAD</sequence>
<evidence type="ECO:0000256" key="2">
    <source>
        <dbReference type="ARBA" id="ARBA00022692"/>
    </source>
</evidence>
<evidence type="ECO:0000256" key="5">
    <source>
        <dbReference type="HAMAP-Rule" id="MF_00902"/>
    </source>
</evidence>
<dbReference type="RefSeq" id="WP_179920426.1">
    <property type="nucleotide sequence ID" value="NZ_CP058909.1"/>
</dbReference>
<accession>A0A7D5PD90</accession>
<feature type="transmembrane region" description="Helical" evidence="5">
    <location>
        <begin position="639"/>
        <end position="661"/>
    </location>
</feature>
<dbReference type="KEGG" id="hpel:HZS54_02670"/>
<feature type="transmembrane region" description="Helical" evidence="5">
    <location>
        <begin position="594"/>
        <end position="619"/>
    </location>
</feature>
<comment type="subunit">
    <text evidence="5">Forms a complex with TatA.</text>
</comment>
<evidence type="ECO:0000256" key="6">
    <source>
        <dbReference type="SAM" id="MobiDB-lite"/>
    </source>
</evidence>
<dbReference type="GO" id="GO:0033281">
    <property type="term" value="C:TAT protein transport complex"/>
    <property type="evidence" value="ECO:0007669"/>
    <property type="project" value="UniProtKB-UniRule"/>
</dbReference>
<reference evidence="7 8" key="1">
    <citation type="submission" date="2020-07" db="EMBL/GenBank/DDBJ databases">
        <title>Halosimplex litoreum sp. nov. and Halosimplex rubrum sp. nov., isolated from different salt environments.</title>
        <authorList>
            <person name="Cui H."/>
        </authorList>
    </citation>
    <scope>NUCLEOTIDE SEQUENCE [LARGE SCALE GENOMIC DNA]</scope>
    <source>
        <strain evidence="7 8">R2</strain>
    </source>
</reference>
<evidence type="ECO:0000313" key="7">
    <source>
        <dbReference type="EMBL" id="QLH80600.1"/>
    </source>
</evidence>
<feature type="transmembrane region" description="Helical" evidence="5">
    <location>
        <begin position="235"/>
        <end position="254"/>
    </location>
</feature>
<feature type="transmembrane region" description="Helical" evidence="5">
    <location>
        <begin position="553"/>
        <end position="573"/>
    </location>
</feature>
<dbReference type="GO" id="GO:0065002">
    <property type="term" value="P:intracellular protein transmembrane transport"/>
    <property type="evidence" value="ECO:0007669"/>
    <property type="project" value="TreeGrafter"/>
</dbReference>
<feature type="region of interest" description="Disordered" evidence="6">
    <location>
        <begin position="427"/>
        <end position="471"/>
    </location>
</feature>
<dbReference type="InterPro" id="IPR002033">
    <property type="entry name" value="TatC"/>
</dbReference>
<dbReference type="GO" id="GO:0043953">
    <property type="term" value="P:protein transport by the Tat complex"/>
    <property type="evidence" value="ECO:0007669"/>
    <property type="project" value="UniProtKB-UniRule"/>
</dbReference>
<feature type="transmembrane region" description="Helical" evidence="5">
    <location>
        <begin position="176"/>
        <end position="200"/>
    </location>
</feature>
<evidence type="ECO:0000256" key="1">
    <source>
        <dbReference type="ARBA" id="ARBA00004141"/>
    </source>
</evidence>
<gene>
    <name evidence="5" type="primary">tatC</name>
    <name evidence="7" type="ORF">HZS54_02670</name>
</gene>
<dbReference type="Pfam" id="PF00902">
    <property type="entry name" value="TatC"/>
    <property type="match status" value="2"/>
</dbReference>
<keyword evidence="3 5" id="KW-1133">Transmembrane helix</keyword>
<comment type="function">
    <text evidence="5">Part of the twin-arginine translocation (Tat) system that transports large folded proteins containing a characteristic twin-arginine motif in their signal peptide across membranes.</text>
</comment>
<keyword evidence="5" id="KW-0813">Transport</keyword>
<feature type="transmembrane region" description="Helical" evidence="5">
    <location>
        <begin position="696"/>
        <end position="719"/>
    </location>
</feature>
<feature type="transmembrane region" description="Helical" evidence="5">
    <location>
        <begin position="673"/>
        <end position="690"/>
    </location>
</feature>